<evidence type="ECO:0000313" key="2">
    <source>
        <dbReference type="Proteomes" id="UP001371456"/>
    </source>
</evidence>
<organism evidence="1 2">
    <name type="scientific">Solanum bulbocastanum</name>
    <name type="common">Wild potato</name>
    <dbReference type="NCBI Taxonomy" id="147425"/>
    <lineage>
        <taxon>Eukaryota</taxon>
        <taxon>Viridiplantae</taxon>
        <taxon>Streptophyta</taxon>
        <taxon>Embryophyta</taxon>
        <taxon>Tracheophyta</taxon>
        <taxon>Spermatophyta</taxon>
        <taxon>Magnoliopsida</taxon>
        <taxon>eudicotyledons</taxon>
        <taxon>Gunneridae</taxon>
        <taxon>Pentapetalae</taxon>
        <taxon>asterids</taxon>
        <taxon>lamiids</taxon>
        <taxon>Solanales</taxon>
        <taxon>Solanaceae</taxon>
        <taxon>Solanoideae</taxon>
        <taxon>Solaneae</taxon>
        <taxon>Solanum</taxon>
    </lineage>
</organism>
<comment type="caution">
    <text evidence="1">The sequence shown here is derived from an EMBL/GenBank/DDBJ whole genome shotgun (WGS) entry which is preliminary data.</text>
</comment>
<reference evidence="1 2" key="1">
    <citation type="submission" date="2024-02" db="EMBL/GenBank/DDBJ databases">
        <title>de novo genome assembly of Solanum bulbocastanum strain 11H21.</title>
        <authorList>
            <person name="Hosaka A.J."/>
        </authorList>
    </citation>
    <scope>NUCLEOTIDE SEQUENCE [LARGE SCALE GENOMIC DNA]</scope>
    <source>
        <tissue evidence="1">Young leaves</tissue>
    </source>
</reference>
<dbReference type="EMBL" id="JBANQN010000003">
    <property type="protein sequence ID" value="KAK6795678.1"/>
    <property type="molecule type" value="Genomic_DNA"/>
</dbReference>
<protein>
    <submittedName>
        <fullName evidence="1">Uncharacterized protein</fullName>
    </submittedName>
</protein>
<dbReference type="AlphaFoldDB" id="A0AAN8TWB9"/>
<accession>A0AAN8TWB9</accession>
<name>A0AAN8TWB9_SOLBU</name>
<evidence type="ECO:0000313" key="1">
    <source>
        <dbReference type="EMBL" id="KAK6795678.1"/>
    </source>
</evidence>
<dbReference type="Proteomes" id="UP001371456">
    <property type="component" value="Unassembled WGS sequence"/>
</dbReference>
<sequence>MVKKIEVNETSLFNGYNKHRLVLIPHPPGISYRYPQFTSYMINRPPSPNYHPAVCGIIEREKRRTSKGELTLQRRGLWNCKEGEDDPLDESILQ</sequence>
<keyword evidence="2" id="KW-1185">Reference proteome</keyword>
<gene>
    <name evidence="1" type="ORF">RDI58_009133</name>
</gene>
<proteinExistence type="predicted"/>